<dbReference type="GO" id="GO:0003697">
    <property type="term" value="F:single-stranded DNA binding"/>
    <property type="evidence" value="ECO:0007669"/>
    <property type="project" value="TreeGrafter"/>
</dbReference>
<accession>A0A4C1T9B7</accession>
<dbReference type="InterPro" id="IPR036397">
    <property type="entry name" value="RNaseH_sf"/>
</dbReference>
<dbReference type="PANTHER" id="PTHR46060:SF2">
    <property type="entry name" value="HISTONE-LYSINE N-METHYLTRANSFERASE SETMAR"/>
    <property type="match status" value="1"/>
</dbReference>
<proteinExistence type="predicted"/>
<dbReference type="GO" id="GO:0003690">
    <property type="term" value="F:double-stranded DNA binding"/>
    <property type="evidence" value="ECO:0007669"/>
    <property type="project" value="TreeGrafter"/>
</dbReference>
<dbReference type="GO" id="GO:0000729">
    <property type="term" value="P:DNA double-strand break processing"/>
    <property type="evidence" value="ECO:0007669"/>
    <property type="project" value="TreeGrafter"/>
</dbReference>
<dbReference type="Proteomes" id="UP000299102">
    <property type="component" value="Unassembled WGS sequence"/>
</dbReference>
<protein>
    <submittedName>
        <fullName evidence="1">Mariner Mos1 transposase</fullName>
    </submittedName>
</protein>
<dbReference type="OrthoDB" id="43580at2759"/>
<dbReference type="InterPro" id="IPR052709">
    <property type="entry name" value="Transposase-MT_Hybrid"/>
</dbReference>
<dbReference type="GO" id="GO:0044774">
    <property type="term" value="P:mitotic DNA integrity checkpoint signaling"/>
    <property type="evidence" value="ECO:0007669"/>
    <property type="project" value="TreeGrafter"/>
</dbReference>
<dbReference type="GO" id="GO:0042800">
    <property type="term" value="F:histone H3K4 methyltransferase activity"/>
    <property type="evidence" value="ECO:0007669"/>
    <property type="project" value="TreeGrafter"/>
</dbReference>
<dbReference type="AlphaFoldDB" id="A0A4C1T9B7"/>
<dbReference type="GO" id="GO:0046975">
    <property type="term" value="F:histone H3K36 methyltransferase activity"/>
    <property type="evidence" value="ECO:0007669"/>
    <property type="project" value="TreeGrafter"/>
</dbReference>
<name>A0A4C1T9B7_EUMVA</name>
<evidence type="ECO:0000313" key="1">
    <source>
        <dbReference type="EMBL" id="GBP10726.1"/>
    </source>
</evidence>
<dbReference type="GO" id="GO:0005634">
    <property type="term" value="C:nucleus"/>
    <property type="evidence" value="ECO:0007669"/>
    <property type="project" value="TreeGrafter"/>
</dbReference>
<reference evidence="1 2" key="1">
    <citation type="journal article" date="2019" name="Commun. Biol.">
        <title>The bagworm genome reveals a unique fibroin gene that provides high tensile strength.</title>
        <authorList>
            <person name="Kono N."/>
            <person name="Nakamura H."/>
            <person name="Ohtoshi R."/>
            <person name="Tomita M."/>
            <person name="Numata K."/>
            <person name="Arakawa K."/>
        </authorList>
    </citation>
    <scope>NUCLEOTIDE SEQUENCE [LARGE SCALE GENOMIC DNA]</scope>
</reference>
<dbReference type="GO" id="GO:0035861">
    <property type="term" value="C:site of double-strand break"/>
    <property type="evidence" value="ECO:0007669"/>
    <property type="project" value="TreeGrafter"/>
</dbReference>
<organism evidence="1 2">
    <name type="scientific">Eumeta variegata</name>
    <name type="common">Bagworm moth</name>
    <name type="synonym">Eumeta japonica</name>
    <dbReference type="NCBI Taxonomy" id="151549"/>
    <lineage>
        <taxon>Eukaryota</taxon>
        <taxon>Metazoa</taxon>
        <taxon>Ecdysozoa</taxon>
        <taxon>Arthropoda</taxon>
        <taxon>Hexapoda</taxon>
        <taxon>Insecta</taxon>
        <taxon>Pterygota</taxon>
        <taxon>Neoptera</taxon>
        <taxon>Endopterygota</taxon>
        <taxon>Lepidoptera</taxon>
        <taxon>Glossata</taxon>
        <taxon>Ditrysia</taxon>
        <taxon>Tineoidea</taxon>
        <taxon>Psychidae</taxon>
        <taxon>Oiketicinae</taxon>
        <taxon>Eumeta</taxon>
    </lineage>
</organism>
<dbReference type="PANTHER" id="PTHR46060">
    <property type="entry name" value="MARINER MOS1 TRANSPOSASE-LIKE PROTEIN"/>
    <property type="match status" value="1"/>
</dbReference>
<evidence type="ECO:0000313" key="2">
    <source>
        <dbReference type="Proteomes" id="UP000299102"/>
    </source>
</evidence>
<sequence>MRKRSWSKRKEASQKITKPELIRNKSMLCVWWDWKGIIHYELLLPDKTITWNLYRQQLMRLKKLEMLQAHKITGRRAQGTSIYDGASTAAFMNRAGGRAAGSPAVGRDNLEVADEIMDVNETKLEDMTRAEVIGHIHEYSIVTAAITSPNVTVFFVSLPRVAFDCAVIEGPSKTSVPDRVPVRASRARGEFSARCATLLYKNDDSPIISV</sequence>
<dbReference type="GO" id="GO:0044547">
    <property type="term" value="F:DNA topoisomerase binding"/>
    <property type="evidence" value="ECO:0007669"/>
    <property type="project" value="TreeGrafter"/>
</dbReference>
<dbReference type="Gene3D" id="3.30.420.10">
    <property type="entry name" value="Ribonuclease H-like superfamily/Ribonuclease H"/>
    <property type="match status" value="1"/>
</dbReference>
<dbReference type="GO" id="GO:0000793">
    <property type="term" value="C:condensed chromosome"/>
    <property type="evidence" value="ECO:0007669"/>
    <property type="project" value="TreeGrafter"/>
</dbReference>
<dbReference type="SUPFAM" id="SSF50156">
    <property type="entry name" value="PDZ domain-like"/>
    <property type="match status" value="1"/>
</dbReference>
<dbReference type="InterPro" id="IPR001888">
    <property type="entry name" value="Transposase_1"/>
</dbReference>
<dbReference type="GO" id="GO:0006303">
    <property type="term" value="P:double-strand break repair via nonhomologous end joining"/>
    <property type="evidence" value="ECO:0007669"/>
    <property type="project" value="TreeGrafter"/>
</dbReference>
<dbReference type="EMBL" id="BGZK01000042">
    <property type="protein sequence ID" value="GBP10726.1"/>
    <property type="molecule type" value="Genomic_DNA"/>
</dbReference>
<dbReference type="GO" id="GO:0000014">
    <property type="term" value="F:single-stranded DNA endodeoxyribonuclease activity"/>
    <property type="evidence" value="ECO:0007669"/>
    <property type="project" value="TreeGrafter"/>
</dbReference>
<dbReference type="GO" id="GO:0015074">
    <property type="term" value="P:DNA integration"/>
    <property type="evidence" value="ECO:0007669"/>
    <property type="project" value="TreeGrafter"/>
</dbReference>
<comment type="caution">
    <text evidence="1">The sequence shown here is derived from an EMBL/GenBank/DDBJ whole genome shotgun (WGS) entry which is preliminary data.</text>
</comment>
<dbReference type="Pfam" id="PF01359">
    <property type="entry name" value="Transposase_1"/>
    <property type="match status" value="1"/>
</dbReference>
<keyword evidence="2" id="KW-1185">Reference proteome</keyword>
<gene>
    <name evidence="1" type="ORF">EVAR_6283_1</name>
</gene>
<dbReference type="InterPro" id="IPR036034">
    <property type="entry name" value="PDZ_sf"/>
</dbReference>
<dbReference type="GO" id="GO:0031297">
    <property type="term" value="P:replication fork processing"/>
    <property type="evidence" value="ECO:0007669"/>
    <property type="project" value="TreeGrafter"/>
</dbReference>